<evidence type="ECO:0000313" key="12">
    <source>
        <dbReference type="Proteomes" id="UP000694845"/>
    </source>
</evidence>
<dbReference type="GO" id="GO:0030425">
    <property type="term" value="C:dendrite"/>
    <property type="evidence" value="ECO:0007669"/>
    <property type="project" value="TreeGrafter"/>
</dbReference>
<dbReference type="GO" id="GO:0007268">
    <property type="term" value="P:chemical synaptic transmission"/>
    <property type="evidence" value="ECO:0007669"/>
    <property type="project" value="TreeGrafter"/>
</dbReference>
<dbReference type="CDD" id="cd00637">
    <property type="entry name" value="7tm_classA_rhodopsin-like"/>
    <property type="match status" value="1"/>
</dbReference>
<dbReference type="GO" id="GO:0007198">
    <property type="term" value="P:adenylate cyclase-inhibiting serotonin receptor signaling pathway"/>
    <property type="evidence" value="ECO:0007669"/>
    <property type="project" value="TreeGrafter"/>
</dbReference>
<feature type="transmembrane region" description="Helical" evidence="10">
    <location>
        <begin position="96"/>
        <end position="118"/>
    </location>
</feature>
<comment type="subcellular location">
    <subcellularLocation>
        <location evidence="1">Cell membrane</location>
        <topology evidence="1">Multi-pass membrane protein</topology>
    </subcellularLocation>
</comment>
<dbReference type="PRINTS" id="PR00237">
    <property type="entry name" value="GPCRRHODOPSN"/>
</dbReference>
<dbReference type="GO" id="GO:0051378">
    <property type="term" value="F:serotonin binding"/>
    <property type="evidence" value="ECO:0007669"/>
    <property type="project" value="TreeGrafter"/>
</dbReference>
<name>A0A8B7ZQL4_ACAPL</name>
<evidence type="ECO:0000256" key="9">
    <source>
        <dbReference type="SAM" id="MobiDB-lite"/>
    </source>
</evidence>
<keyword evidence="8" id="KW-0807">Transducer</keyword>
<feature type="transmembrane region" description="Helical" evidence="10">
    <location>
        <begin position="53"/>
        <end position="75"/>
    </location>
</feature>
<proteinExistence type="predicted"/>
<dbReference type="KEGG" id="aplc:110988299"/>
<evidence type="ECO:0000256" key="2">
    <source>
        <dbReference type="ARBA" id="ARBA00022475"/>
    </source>
</evidence>
<feature type="transmembrane region" description="Helical" evidence="10">
    <location>
        <begin position="12"/>
        <end position="33"/>
    </location>
</feature>
<dbReference type="GO" id="GO:0030594">
    <property type="term" value="F:neurotransmitter receptor activity"/>
    <property type="evidence" value="ECO:0007669"/>
    <property type="project" value="TreeGrafter"/>
</dbReference>
<keyword evidence="12" id="KW-1185">Reference proteome</keyword>
<keyword evidence="2" id="KW-1003">Cell membrane</keyword>
<evidence type="ECO:0000256" key="5">
    <source>
        <dbReference type="ARBA" id="ARBA00023040"/>
    </source>
</evidence>
<dbReference type="PANTHER" id="PTHR24247:SF193">
    <property type="entry name" value="BETA-2 ADRENERGIC RECEPTOR-LIKE"/>
    <property type="match status" value="1"/>
</dbReference>
<evidence type="ECO:0000256" key="10">
    <source>
        <dbReference type="SAM" id="Phobius"/>
    </source>
</evidence>
<evidence type="ECO:0000256" key="4">
    <source>
        <dbReference type="ARBA" id="ARBA00022989"/>
    </source>
</evidence>
<evidence type="ECO:0000259" key="11">
    <source>
        <dbReference type="PROSITE" id="PS50262"/>
    </source>
</evidence>
<evidence type="ECO:0000256" key="1">
    <source>
        <dbReference type="ARBA" id="ARBA00004651"/>
    </source>
</evidence>
<dbReference type="OMA" id="CICSKSI"/>
<dbReference type="GeneID" id="110988299"/>
<dbReference type="Pfam" id="PF00001">
    <property type="entry name" value="7tm_1"/>
    <property type="match status" value="1"/>
</dbReference>
<feature type="transmembrane region" description="Helical" evidence="10">
    <location>
        <begin position="138"/>
        <end position="163"/>
    </location>
</feature>
<feature type="domain" description="G-protein coupled receptors family 1 profile" evidence="11">
    <location>
        <begin position="1"/>
        <end position="258"/>
    </location>
</feature>
<keyword evidence="5" id="KW-0297">G-protein coupled receptor</keyword>
<dbReference type="Proteomes" id="UP000694845">
    <property type="component" value="Unplaced"/>
</dbReference>
<dbReference type="GO" id="GO:0007187">
    <property type="term" value="P:G protein-coupled receptor signaling pathway, coupled to cyclic nucleotide second messenger"/>
    <property type="evidence" value="ECO:0007669"/>
    <property type="project" value="TreeGrafter"/>
</dbReference>
<dbReference type="GO" id="GO:0045202">
    <property type="term" value="C:synapse"/>
    <property type="evidence" value="ECO:0007669"/>
    <property type="project" value="GOC"/>
</dbReference>
<sequence length="342" mass="37617">MSTPSFRNGHGYLLISLSVADFLVGCVSVLSIYPSATLEGTADAWPYGDTVCLIAAYVGQVALMNSGLALMLLSIERYIAVAHPLKFGHLVTKKTVSIAIAMCWLLVASVFTTIFAGLPPHFYSPQLYICQSVFTENSTFSLVLLVTAVLPCIIIMLVTSAIAKRKLKESARRRAAMVPAIAQSSTASQESALANGTSQTSLKLDRMVRLMMIAVIIHMCPFVVVFILTVGGKKIPQVISFATYWWLICNSFVNTVIYYKKNAKFRARMHELIARAAPQYCIDFEADLSCAWRSSKRKSEPLSPYENPGRPNLELTGVRTDSGNCVENDGFRDTNSTQTRTE</sequence>
<feature type="transmembrane region" description="Helical" evidence="10">
    <location>
        <begin position="210"/>
        <end position="232"/>
    </location>
</feature>
<dbReference type="RefSeq" id="XP_022107357.1">
    <property type="nucleotide sequence ID" value="XM_022251665.1"/>
</dbReference>
<protein>
    <submittedName>
        <fullName evidence="13">Tachykinin-like peptides receptor 86C</fullName>
    </submittedName>
</protein>
<dbReference type="PROSITE" id="PS50262">
    <property type="entry name" value="G_PROTEIN_RECEP_F1_2"/>
    <property type="match status" value="1"/>
</dbReference>
<reference evidence="13" key="1">
    <citation type="submission" date="2025-08" db="UniProtKB">
        <authorList>
            <consortium name="RefSeq"/>
        </authorList>
    </citation>
    <scope>IDENTIFICATION</scope>
</reference>
<dbReference type="InterPro" id="IPR017452">
    <property type="entry name" value="GPCR_Rhodpsn_7TM"/>
</dbReference>
<keyword evidence="4 10" id="KW-1133">Transmembrane helix</keyword>
<dbReference type="OrthoDB" id="10042731at2759"/>
<feature type="transmembrane region" description="Helical" evidence="10">
    <location>
        <begin position="238"/>
        <end position="259"/>
    </location>
</feature>
<dbReference type="InterPro" id="IPR000276">
    <property type="entry name" value="GPCR_Rhodpsn"/>
</dbReference>
<dbReference type="SUPFAM" id="SSF81321">
    <property type="entry name" value="Family A G protein-coupled receptor-like"/>
    <property type="match status" value="1"/>
</dbReference>
<keyword evidence="7" id="KW-0675">Receptor</keyword>
<dbReference type="AlphaFoldDB" id="A0A8B7ZQL4"/>
<evidence type="ECO:0000256" key="8">
    <source>
        <dbReference type="ARBA" id="ARBA00023224"/>
    </source>
</evidence>
<dbReference type="PANTHER" id="PTHR24247">
    <property type="entry name" value="5-HYDROXYTRYPTAMINE RECEPTOR"/>
    <property type="match status" value="1"/>
</dbReference>
<feature type="region of interest" description="Disordered" evidence="9">
    <location>
        <begin position="298"/>
        <end position="342"/>
    </location>
</feature>
<dbReference type="Gene3D" id="1.20.1070.10">
    <property type="entry name" value="Rhodopsin 7-helix transmembrane proteins"/>
    <property type="match status" value="1"/>
</dbReference>
<feature type="compositionally biased region" description="Polar residues" evidence="9">
    <location>
        <begin position="333"/>
        <end position="342"/>
    </location>
</feature>
<keyword evidence="6 10" id="KW-0472">Membrane</keyword>
<organism evidence="12 13">
    <name type="scientific">Acanthaster planci</name>
    <name type="common">Crown-of-thorns starfish</name>
    <dbReference type="NCBI Taxonomy" id="133434"/>
    <lineage>
        <taxon>Eukaryota</taxon>
        <taxon>Metazoa</taxon>
        <taxon>Echinodermata</taxon>
        <taxon>Eleutherozoa</taxon>
        <taxon>Asterozoa</taxon>
        <taxon>Asteroidea</taxon>
        <taxon>Valvatacea</taxon>
        <taxon>Valvatida</taxon>
        <taxon>Acanthasteridae</taxon>
        <taxon>Acanthaster</taxon>
    </lineage>
</organism>
<dbReference type="GO" id="GO:0004993">
    <property type="term" value="F:G protein-coupled serotonin receptor activity"/>
    <property type="evidence" value="ECO:0007669"/>
    <property type="project" value="TreeGrafter"/>
</dbReference>
<evidence type="ECO:0000256" key="7">
    <source>
        <dbReference type="ARBA" id="ARBA00023170"/>
    </source>
</evidence>
<evidence type="ECO:0000313" key="13">
    <source>
        <dbReference type="RefSeq" id="XP_022107357.1"/>
    </source>
</evidence>
<gene>
    <name evidence="13" type="primary">LOC110988299</name>
</gene>
<accession>A0A8B7ZQL4</accession>
<dbReference type="GO" id="GO:0005886">
    <property type="term" value="C:plasma membrane"/>
    <property type="evidence" value="ECO:0007669"/>
    <property type="project" value="UniProtKB-SubCell"/>
</dbReference>
<keyword evidence="3 10" id="KW-0812">Transmembrane</keyword>
<evidence type="ECO:0000256" key="6">
    <source>
        <dbReference type="ARBA" id="ARBA00023136"/>
    </source>
</evidence>
<evidence type="ECO:0000256" key="3">
    <source>
        <dbReference type="ARBA" id="ARBA00022692"/>
    </source>
</evidence>